<dbReference type="CDD" id="cd06223">
    <property type="entry name" value="PRTases_typeI"/>
    <property type="match status" value="1"/>
</dbReference>
<name>A0AA51ULA8_9EURY</name>
<dbReference type="KEGG" id="mseb:RE474_02825"/>
<dbReference type="Proteomes" id="UP001182908">
    <property type="component" value="Chromosome"/>
</dbReference>
<sequence>MITNLESSSAAVKIISTQSRRADLTPVLLEGMHRKLGQLLSYEFVNTLDLEQVEINHVQGRKRGISVSSKEFTLILVMMRSGLYVAEGFREILDSHSRLEFISNKDDVLKICSKYNLSMTNIVIVDSVINTGKSISNVLEELPSYKSLTVVCQVMYSGFAESDLVQNSNVNFITCRISDNFYVGHGKTDTGNRLFGHIPDQVSNS</sequence>
<reference evidence="2 3" key="1">
    <citation type="submission" date="2023-08" db="EMBL/GenBank/DDBJ databases">
        <title>Methanolobus mangrovi sp. nov. and Methanolobus sediminis sp. nov, two novel methylotrophic methanogens isolated from mangrove sediments in China.</title>
        <authorList>
            <person name="Zhou J."/>
        </authorList>
    </citation>
    <scope>NUCLEOTIDE SEQUENCE [LARGE SCALE GENOMIC DNA]</scope>
    <source>
        <strain evidence="2 3">FTZ6</strain>
    </source>
</reference>
<evidence type="ECO:0000313" key="3">
    <source>
        <dbReference type="Proteomes" id="UP001182908"/>
    </source>
</evidence>
<dbReference type="GO" id="GO:0016757">
    <property type="term" value="F:glycosyltransferase activity"/>
    <property type="evidence" value="ECO:0007669"/>
    <property type="project" value="UniProtKB-KW"/>
</dbReference>
<accession>A0AA51ULA8</accession>
<dbReference type="InterPro" id="IPR000836">
    <property type="entry name" value="PRTase_dom"/>
</dbReference>
<dbReference type="Pfam" id="PF14681">
    <property type="entry name" value="UPRTase"/>
    <property type="match status" value="1"/>
</dbReference>
<evidence type="ECO:0000313" key="2">
    <source>
        <dbReference type="EMBL" id="WMW25673.1"/>
    </source>
</evidence>
<keyword evidence="2" id="KW-0328">Glycosyltransferase</keyword>
<dbReference type="RefSeq" id="WP_309311477.1">
    <property type="nucleotide sequence ID" value="NZ_CP133592.1"/>
</dbReference>
<protein>
    <submittedName>
        <fullName evidence="2">Uracil phosphoribosyltransferase</fullName>
    </submittedName>
</protein>
<feature type="domain" description="Phosphoribosyltransferase" evidence="1">
    <location>
        <begin position="8"/>
        <end position="196"/>
    </location>
</feature>
<dbReference type="Gene3D" id="3.40.50.2020">
    <property type="match status" value="1"/>
</dbReference>
<dbReference type="SUPFAM" id="SSF53271">
    <property type="entry name" value="PRTase-like"/>
    <property type="match status" value="1"/>
</dbReference>
<dbReference type="InterPro" id="IPR029057">
    <property type="entry name" value="PRTase-like"/>
</dbReference>
<proteinExistence type="predicted"/>
<dbReference type="GeneID" id="84231616"/>
<keyword evidence="2" id="KW-0808">Transferase</keyword>
<dbReference type="EMBL" id="CP133592">
    <property type="protein sequence ID" value="WMW25673.1"/>
    <property type="molecule type" value="Genomic_DNA"/>
</dbReference>
<keyword evidence="3" id="KW-1185">Reference proteome</keyword>
<dbReference type="AlphaFoldDB" id="A0AA51ULA8"/>
<evidence type="ECO:0000259" key="1">
    <source>
        <dbReference type="Pfam" id="PF14681"/>
    </source>
</evidence>
<organism evidence="2 3">
    <name type="scientific">Methanolobus sediminis</name>
    <dbReference type="NCBI Taxonomy" id="3072978"/>
    <lineage>
        <taxon>Archaea</taxon>
        <taxon>Methanobacteriati</taxon>
        <taxon>Methanobacteriota</taxon>
        <taxon>Stenosarchaea group</taxon>
        <taxon>Methanomicrobia</taxon>
        <taxon>Methanosarcinales</taxon>
        <taxon>Methanosarcinaceae</taxon>
        <taxon>Methanolobus</taxon>
    </lineage>
</organism>
<gene>
    <name evidence="2" type="ORF">RE474_02825</name>
</gene>